<gene>
    <name evidence="2" type="ORF">AVDCRST_MAG51-382</name>
</gene>
<feature type="compositionally biased region" description="Low complexity" evidence="1">
    <location>
        <begin position="43"/>
        <end position="54"/>
    </location>
</feature>
<protein>
    <submittedName>
        <fullName evidence="2">Uncharacterized protein</fullName>
    </submittedName>
</protein>
<dbReference type="AlphaFoldDB" id="A0A6J4NLD0"/>
<evidence type="ECO:0000313" key="2">
    <source>
        <dbReference type="EMBL" id="CAA9390827.1"/>
    </source>
</evidence>
<proteinExistence type="predicted"/>
<evidence type="ECO:0000256" key="1">
    <source>
        <dbReference type="SAM" id="MobiDB-lite"/>
    </source>
</evidence>
<dbReference type="EMBL" id="CADCUX010000096">
    <property type="protein sequence ID" value="CAA9390827.1"/>
    <property type="molecule type" value="Genomic_DNA"/>
</dbReference>
<feature type="compositionally biased region" description="Basic residues" evidence="1">
    <location>
        <begin position="24"/>
        <end position="42"/>
    </location>
</feature>
<feature type="region of interest" description="Disordered" evidence="1">
    <location>
        <begin position="1"/>
        <end position="99"/>
    </location>
</feature>
<reference evidence="2" key="1">
    <citation type="submission" date="2020-02" db="EMBL/GenBank/DDBJ databases">
        <authorList>
            <person name="Meier V. D."/>
        </authorList>
    </citation>
    <scope>NUCLEOTIDE SEQUENCE</scope>
    <source>
        <strain evidence="2">AVDCRST_MAG51</strain>
    </source>
</reference>
<name>A0A6J4NLD0_9BURK</name>
<accession>A0A6J4NLD0</accession>
<feature type="non-terminal residue" evidence="2">
    <location>
        <position position="1"/>
    </location>
</feature>
<organism evidence="2">
    <name type="scientific">uncultured Ramlibacter sp</name>
    <dbReference type="NCBI Taxonomy" id="260755"/>
    <lineage>
        <taxon>Bacteria</taxon>
        <taxon>Pseudomonadati</taxon>
        <taxon>Pseudomonadota</taxon>
        <taxon>Betaproteobacteria</taxon>
        <taxon>Burkholderiales</taxon>
        <taxon>Comamonadaceae</taxon>
        <taxon>Ramlibacter</taxon>
        <taxon>environmental samples</taxon>
    </lineage>
</organism>
<feature type="non-terminal residue" evidence="2">
    <location>
        <position position="128"/>
    </location>
</feature>
<sequence>TGPGRRALLGHRQHGARCAPGAGLHRHRGGGLVRGVRRRRRSPGAGRVPGLHPARSGDGDPGRRAAGGHRLAQRPVRRSAGLARNAGRHPDRAGRPGRAGVGAALAALVLRRLSTPPDADRGSQGLRL</sequence>